<organism evidence="5">
    <name type="scientific">Schistocephalus solidus</name>
    <name type="common">Tapeworm</name>
    <dbReference type="NCBI Taxonomy" id="70667"/>
    <lineage>
        <taxon>Eukaryota</taxon>
        <taxon>Metazoa</taxon>
        <taxon>Spiralia</taxon>
        <taxon>Lophotrochozoa</taxon>
        <taxon>Platyhelminthes</taxon>
        <taxon>Cestoda</taxon>
        <taxon>Eucestoda</taxon>
        <taxon>Diphyllobothriidea</taxon>
        <taxon>Diphyllobothriidae</taxon>
        <taxon>Schistocephalus</taxon>
    </lineage>
</organism>
<feature type="region of interest" description="Disordered" evidence="1">
    <location>
        <begin position="27"/>
        <end position="83"/>
    </location>
</feature>
<reference evidence="5" key="1">
    <citation type="submission" date="2016-06" db="UniProtKB">
        <authorList>
            <consortium name="WormBaseParasite"/>
        </authorList>
    </citation>
    <scope>IDENTIFICATION</scope>
</reference>
<dbReference type="Proteomes" id="UP000275846">
    <property type="component" value="Unassembled WGS sequence"/>
</dbReference>
<dbReference type="AlphaFoldDB" id="A0A183T371"/>
<dbReference type="OrthoDB" id="9439254at2759"/>
<dbReference type="Pfam" id="PF21549">
    <property type="entry name" value="PRDM2_PR"/>
    <property type="match status" value="1"/>
</dbReference>
<dbReference type="WBParaSite" id="SSLN_0001134201-mRNA-1">
    <property type="protein sequence ID" value="SSLN_0001134201-mRNA-1"/>
    <property type="gene ID" value="SSLN_0001134201"/>
</dbReference>
<dbReference type="InterPro" id="IPR001214">
    <property type="entry name" value="SET_dom"/>
</dbReference>
<gene>
    <name evidence="3" type="ORF">SSLN_LOCUS10919</name>
</gene>
<feature type="compositionally biased region" description="Polar residues" evidence="1">
    <location>
        <begin position="71"/>
        <end position="83"/>
    </location>
</feature>
<feature type="compositionally biased region" description="Low complexity" evidence="1">
    <location>
        <begin position="30"/>
        <end position="57"/>
    </location>
</feature>
<evidence type="ECO:0000313" key="3">
    <source>
        <dbReference type="EMBL" id="VDL97304.1"/>
    </source>
</evidence>
<dbReference type="SUPFAM" id="SSF82199">
    <property type="entry name" value="SET domain"/>
    <property type="match status" value="1"/>
</dbReference>
<dbReference type="EMBL" id="UYSU01036170">
    <property type="protein sequence ID" value="VDL97304.1"/>
    <property type="molecule type" value="Genomic_DNA"/>
</dbReference>
<keyword evidence="4" id="KW-1185">Reference proteome</keyword>
<name>A0A183T371_SCHSO</name>
<dbReference type="Gene3D" id="2.170.270.10">
    <property type="entry name" value="SET domain"/>
    <property type="match status" value="1"/>
</dbReference>
<evidence type="ECO:0000256" key="1">
    <source>
        <dbReference type="SAM" id="MobiDB-lite"/>
    </source>
</evidence>
<accession>A0A183T371</accession>
<evidence type="ECO:0000259" key="2">
    <source>
        <dbReference type="Pfam" id="PF21549"/>
    </source>
</evidence>
<reference evidence="3 4" key="2">
    <citation type="submission" date="2018-11" db="EMBL/GenBank/DDBJ databases">
        <authorList>
            <consortium name="Pathogen Informatics"/>
        </authorList>
    </citation>
    <scope>NUCLEOTIDE SEQUENCE [LARGE SCALE GENOMIC DNA]</scope>
    <source>
        <strain evidence="3 4">NST_G2</strain>
    </source>
</reference>
<sequence length="330" mass="35980">MCVTGKRVCLYSTAFWNSNSMPRHLPPDCESASSGSDWASSGDEWRPSSSPSLPPSSIKAKQPRRRAAAVSSGSTGDSNASTNLSASAKACPVKALVQAKIADCYECQRMVLDACKKHPSMWVENVVVDDCEATANFDINCCTCLPDQIAHAKKTIPSEYVSVRPSGIPSAGLGVWSEREISLGAIFGPYTGEVVYLHSLTPDELDVRFRRGYAWLVRENLIGTKRHIVDATNPVNSNWLRFPGKLESPTADEITISPSEGECNIRLIVITLLCSLSFLIGQPSTFEPFHIRSVGFKTEPQRRTGRECLVARSVSTSTVVNSHWLNGSAR</sequence>
<dbReference type="InterPro" id="IPR046341">
    <property type="entry name" value="SET_dom_sf"/>
</dbReference>
<evidence type="ECO:0000313" key="5">
    <source>
        <dbReference type="WBParaSite" id="SSLN_0001134201-mRNA-1"/>
    </source>
</evidence>
<feature type="domain" description="SET" evidence="2">
    <location>
        <begin position="162"/>
        <end position="242"/>
    </location>
</feature>
<evidence type="ECO:0000313" key="4">
    <source>
        <dbReference type="Proteomes" id="UP000275846"/>
    </source>
</evidence>
<dbReference type="STRING" id="70667.A0A183T371"/>
<protein>
    <submittedName>
        <fullName evidence="5">SET domain-containing protein</fullName>
    </submittedName>
</protein>
<proteinExistence type="predicted"/>